<evidence type="ECO:0000256" key="3">
    <source>
        <dbReference type="ARBA" id="ARBA00022723"/>
    </source>
</evidence>
<accession>A0ABQ7U0F3</accession>
<dbReference type="CDD" id="cd01732">
    <property type="entry name" value="LSm5"/>
    <property type="match status" value="1"/>
</dbReference>
<dbReference type="InterPro" id="IPR047575">
    <property type="entry name" value="Sm"/>
</dbReference>
<proteinExistence type="inferred from homology"/>
<evidence type="ECO:0008006" key="11">
    <source>
        <dbReference type="Google" id="ProtNLM"/>
    </source>
</evidence>
<keyword evidence="4" id="KW-0539">Nucleus</keyword>
<protein>
    <recommendedName>
        <fullName evidence="11">JmjC domain-containing protein</fullName>
    </recommendedName>
</protein>
<dbReference type="SUPFAM" id="SSF50182">
    <property type="entry name" value="Sm-like ribonucleoproteins"/>
    <property type="match status" value="1"/>
</dbReference>
<dbReference type="SMART" id="SM00558">
    <property type="entry name" value="JmjC"/>
    <property type="match status" value="1"/>
</dbReference>
<comment type="similarity">
    <text evidence="2">Belongs to the JARID1 histone demethylase family.</text>
</comment>
<evidence type="ECO:0000256" key="4">
    <source>
        <dbReference type="ARBA" id="ARBA00023242"/>
    </source>
</evidence>
<name>A0ABQ7U0F3_SOLTU</name>
<feature type="region of interest" description="Disordered" evidence="6">
    <location>
        <begin position="819"/>
        <end position="1021"/>
    </location>
</feature>
<evidence type="ECO:0000256" key="1">
    <source>
        <dbReference type="ARBA" id="ARBA00004123"/>
    </source>
</evidence>
<comment type="subcellular location">
    <subcellularLocation>
        <location evidence="1">Nucleus</location>
    </subcellularLocation>
</comment>
<dbReference type="InterPro" id="IPR010920">
    <property type="entry name" value="LSM_dom_sf"/>
</dbReference>
<dbReference type="InterPro" id="IPR045109">
    <property type="entry name" value="LSDs-like"/>
</dbReference>
<feature type="domain" description="JmjC" evidence="7">
    <location>
        <begin position="480"/>
        <end position="767"/>
    </location>
</feature>
<feature type="compositionally biased region" description="Low complexity" evidence="6">
    <location>
        <begin position="952"/>
        <end position="962"/>
    </location>
</feature>
<feature type="compositionally biased region" description="Low complexity" evidence="6">
    <location>
        <begin position="1011"/>
        <end position="1021"/>
    </location>
</feature>
<sequence>MSSNNPSQLLPSELIDRCIGSKIWVIMKGDKELVGTLRGFDVYVNMVLEDVTEYEITSEGRRITKLDQILLNGNHIAILGSTINCSCIILKTYPGMLEEDFLKACPHLMNVEVKFSDEEKFEYSKHIVQALLPVLEQLNTEQMIEKQIEYQIQALPDSEVKIPKAKYEKDECIYCNYCSEFIVDFHRRCSSCSYELCLTCCKELRNDNLQADASEVRMQYIYNGRDYLHGKGCSVASVKNGTCGGTTKVKIRDQTKVAMTSKWKSVENGAIPCPPKDMGGCSNGTLNLRCIFSENWISQLLLKAKEISQKCKVKEMYNDSELHYSCSKSKGENGTYGGKLRKAAARESSDDNYVFCPAAVDTRRANLRHFRLYLAKGEPVVVTNVHDNALGLSWEPMVMWRACRQTKKATDVLNCLNWCKLEKNIHQFFIGYTEGRFDSYGWPQLLKLNDWPPSGLFDEQLPRHGAEFSSCLPFMEYTHPQYGYLNLALRLPDNCVKPDLGPKAYIAYGFPKELGRGDSVTKLHYVMTDTVNMLMHTQAVVPTVEQLSAIEKLKQIHKEQDQREFVADANRMHESIKDYVPNVNEKSVLKGMNFSQKKQNCDGLKVENSSKSENKKYCLRSVKADCETKKDGEDSSSRFGKDRSEGFEEADGGVLWDVFRRQDVPKLEEYLRKHFREFRHIYGSPLPQVVHPIFDETFYLSTEHKRRLKEEYGIEPWTFIQKLGEAVFVPAGCPHQVRNLKSCINVAVDFISPENVNESIRLTEELRKLPRNHEAREDKLGVKKIIVHAMSQAVNQLEKTLLNSEAGITTGLSLSSSISKSINSMPGPSTPKSSSFVSEDLSSSKTAKREEYVVPTENEKPRTAEVNPSSPLPVLDHPSSSNKAIPGPSMPKSSSVSEDLSSSMTTRREEYVAPSENEIPRTAEVNQRSPHPVLDHLSSANKAIPGPSMPKSSSVSEDLSSSKTTRREEYVAPSENEIPRTAEVNQRSPHPVLDHLSSANKAIPGPSMPKSSSVSEDLSSSKTVKIEEYVAPSEDEKPRTTEVNLHSPLPVLSANKAQESTLVPSQELKQFINIEDVESTFHTVQSFLKSLPEQYPSQQSGLQSDSTSSAQTLAKLIFECSIRLPLEALAHEPINEKEMHGAIAALNENPSSLFSDEQAKQLVKLKYEFPVMVKKWRDLARAELSYQEFLTNFEEDRKKLDNWIRSEAMLKSEYNKKEEQARELEALLQDIRTRQKEIMDERQEGSQEAQKLMLLAQEKAGKIESTSNELVTTKMQMDGLRKNWSNFQSTFP</sequence>
<feature type="compositionally biased region" description="Basic and acidic residues" evidence="6">
    <location>
        <begin position="847"/>
        <end position="863"/>
    </location>
</feature>
<dbReference type="Gene3D" id="2.30.30.100">
    <property type="match status" value="1"/>
</dbReference>
<dbReference type="PANTHER" id="PTHR12549:SF49">
    <property type="entry name" value="LYSINE-SPECIFIC DEMETHYLASE JMJ25-LIKE ISOFORM X1"/>
    <property type="match status" value="1"/>
</dbReference>
<keyword evidence="3" id="KW-0479">Metal-binding</keyword>
<reference evidence="9 10" key="1">
    <citation type="journal article" date="2021" name="bioRxiv">
        <title>Chromosome-scale and haplotype-resolved genome assembly of a tetraploid potato cultivar.</title>
        <authorList>
            <person name="Sun H."/>
            <person name="Jiao W.-B."/>
            <person name="Krause K."/>
            <person name="Campoy J.A."/>
            <person name="Goel M."/>
            <person name="Folz-Donahue K."/>
            <person name="Kukat C."/>
            <person name="Huettel B."/>
            <person name="Schneeberger K."/>
        </authorList>
    </citation>
    <scope>NUCLEOTIDE SEQUENCE [LARGE SCALE GENOMIC DNA]</scope>
    <source>
        <strain evidence="9">SolTubOtavaFocal</strain>
        <tissue evidence="9">Leaves</tissue>
    </source>
</reference>
<dbReference type="PANTHER" id="PTHR12549">
    <property type="entry name" value="JMJC DOMAIN-CONTAINING HISTONE DEMETHYLATION PROTEIN"/>
    <property type="match status" value="1"/>
</dbReference>
<evidence type="ECO:0000256" key="2">
    <source>
        <dbReference type="ARBA" id="ARBA00006801"/>
    </source>
</evidence>
<dbReference type="SMART" id="SM00651">
    <property type="entry name" value="Sm"/>
    <property type="match status" value="1"/>
</dbReference>
<dbReference type="Pfam" id="PF01423">
    <property type="entry name" value="LSM"/>
    <property type="match status" value="1"/>
</dbReference>
<evidence type="ECO:0000313" key="10">
    <source>
        <dbReference type="Proteomes" id="UP000826656"/>
    </source>
</evidence>
<feature type="compositionally biased region" description="Low complexity" evidence="6">
    <location>
        <begin position="893"/>
        <end position="903"/>
    </location>
</feature>
<feature type="domain" description="Sm" evidence="8">
    <location>
        <begin position="10"/>
        <end position="85"/>
    </location>
</feature>
<gene>
    <name evidence="9" type="ORF">KY290_038536</name>
</gene>
<keyword evidence="10" id="KW-1185">Reference proteome</keyword>
<dbReference type="Pfam" id="PF02373">
    <property type="entry name" value="JmjC"/>
    <property type="match status" value="1"/>
</dbReference>
<comment type="caution">
    <text evidence="9">The sequence shown here is derived from an EMBL/GenBank/DDBJ whole genome shotgun (WGS) entry which is preliminary data.</text>
</comment>
<organism evidence="9 10">
    <name type="scientific">Solanum tuberosum</name>
    <name type="common">Potato</name>
    <dbReference type="NCBI Taxonomy" id="4113"/>
    <lineage>
        <taxon>Eukaryota</taxon>
        <taxon>Viridiplantae</taxon>
        <taxon>Streptophyta</taxon>
        <taxon>Embryophyta</taxon>
        <taxon>Tracheophyta</taxon>
        <taxon>Spermatophyta</taxon>
        <taxon>Magnoliopsida</taxon>
        <taxon>eudicotyledons</taxon>
        <taxon>Gunneridae</taxon>
        <taxon>Pentapetalae</taxon>
        <taxon>asterids</taxon>
        <taxon>lamiids</taxon>
        <taxon>Solanales</taxon>
        <taxon>Solanaceae</taxon>
        <taxon>Solanoideae</taxon>
        <taxon>Solaneae</taxon>
        <taxon>Solanum</taxon>
    </lineage>
</organism>
<evidence type="ECO:0000256" key="5">
    <source>
        <dbReference type="SAM" id="Coils"/>
    </source>
</evidence>
<dbReference type="InterPro" id="IPR033871">
    <property type="entry name" value="LSm5"/>
</dbReference>
<dbReference type="Proteomes" id="UP000826656">
    <property type="component" value="Unassembled WGS sequence"/>
</dbReference>
<dbReference type="InterPro" id="IPR001163">
    <property type="entry name" value="Sm_dom_euk/arc"/>
</dbReference>
<dbReference type="EMBL" id="JAIVGD010000028">
    <property type="protein sequence ID" value="KAH0739831.1"/>
    <property type="molecule type" value="Genomic_DNA"/>
</dbReference>
<dbReference type="SUPFAM" id="SSF51197">
    <property type="entry name" value="Clavaminate synthase-like"/>
    <property type="match status" value="1"/>
</dbReference>
<dbReference type="Gene3D" id="2.60.120.650">
    <property type="entry name" value="Cupin"/>
    <property type="match status" value="1"/>
</dbReference>
<dbReference type="PROSITE" id="PS51184">
    <property type="entry name" value="JMJC"/>
    <property type="match status" value="1"/>
</dbReference>
<feature type="compositionally biased region" description="Low complexity" evidence="6">
    <location>
        <begin position="833"/>
        <end position="844"/>
    </location>
</feature>
<evidence type="ECO:0000259" key="8">
    <source>
        <dbReference type="PROSITE" id="PS52002"/>
    </source>
</evidence>
<evidence type="ECO:0000259" key="7">
    <source>
        <dbReference type="PROSITE" id="PS51184"/>
    </source>
</evidence>
<evidence type="ECO:0000313" key="9">
    <source>
        <dbReference type="EMBL" id="KAH0739831.1"/>
    </source>
</evidence>
<evidence type="ECO:0000256" key="6">
    <source>
        <dbReference type="SAM" id="MobiDB-lite"/>
    </source>
</evidence>
<feature type="coiled-coil region" evidence="5">
    <location>
        <begin position="1207"/>
        <end position="1244"/>
    </location>
</feature>
<dbReference type="InterPro" id="IPR003347">
    <property type="entry name" value="JmjC_dom"/>
</dbReference>
<keyword evidence="5" id="KW-0175">Coiled coil</keyword>
<dbReference type="PROSITE" id="PS52002">
    <property type="entry name" value="SM"/>
    <property type="match status" value="1"/>
</dbReference>